<comment type="caution">
    <text evidence="2">The sequence shown here is derived from an EMBL/GenBank/DDBJ whole genome shotgun (WGS) entry which is preliminary data.</text>
</comment>
<evidence type="ECO:0000256" key="1">
    <source>
        <dbReference type="SAM" id="MobiDB-lite"/>
    </source>
</evidence>
<organism evidence="2 3">
    <name type="scientific">Arcanobacterium bovis</name>
    <dbReference type="NCBI Taxonomy" id="2529275"/>
    <lineage>
        <taxon>Bacteria</taxon>
        <taxon>Bacillati</taxon>
        <taxon>Actinomycetota</taxon>
        <taxon>Actinomycetes</taxon>
        <taxon>Actinomycetales</taxon>
        <taxon>Actinomycetaceae</taxon>
        <taxon>Arcanobacterium</taxon>
    </lineage>
</organism>
<name>A0A4Q9V014_9ACTO</name>
<dbReference type="AlphaFoldDB" id="A0A4Q9V014"/>
<feature type="region of interest" description="Disordered" evidence="1">
    <location>
        <begin position="376"/>
        <end position="397"/>
    </location>
</feature>
<sequence length="397" mass="44653">MIIADDIINQAVMTYGRGAIQFTSHISGKVTKKILLQSITLALLTIKHTPGLPGSPDRGQMTLRRLQKNAGGDIHPVEISQELKDDVAQYLRRKGVDFAIEKAPDGSHYIHFKGSDVSIVEHALKQVKIKLKLTDNIELDPQDKQEEPAQDIQEKNLGDAETNPDMPVIDGDQLEITGVEEVTPQPQMQNINDWIPQSMADQLNGKHYERAVELVNDAHSQGWKASFVKNELSAQPWNPEQTNSGGLVIYRLNSVLSKPRPLSREEQLSAKQQMLADAEKDLQAIIDGTSELTPREQWIRVNSLADKPDIAAAHNELLYKAIWKVEHPDELPSIPEETLDEDTWEELWKPENVQHMVDTPRPQTRKELAQAIETTAQTKLDMSEPIHEHVAHKGLSR</sequence>
<feature type="region of interest" description="Disordered" evidence="1">
    <location>
        <begin position="139"/>
        <end position="165"/>
    </location>
</feature>
<dbReference type="EMBL" id="SJDT01000012">
    <property type="protein sequence ID" value="TBW20711.1"/>
    <property type="molecule type" value="Genomic_DNA"/>
</dbReference>
<proteinExistence type="predicted"/>
<dbReference type="Proteomes" id="UP000293036">
    <property type="component" value="Unassembled WGS sequence"/>
</dbReference>
<gene>
    <name evidence="2" type="ORF">EZJ44_08450</name>
</gene>
<evidence type="ECO:0000313" key="3">
    <source>
        <dbReference type="Proteomes" id="UP000293036"/>
    </source>
</evidence>
<dbReference type="Pfam" id="PF12687">
    <property type="entry name" value="DUF3801"/>
    <property type="match status" value="1"/>
</dbReference>
<feature type="compositionally biased region" description="Basic and acidic residues" evidence="1">
    <location>
        <begin position="381"/>
        <end position="391"/>
    </location>
</feature>
<feature type="compositionally biased region" description="Basic and acidic residues" evidence="1">
    <location>
        <begin position="141"/>
        <end position="158"/>
    </location>
</feature>
<dbReference type="OrthoDB" id="3268439at2"/>
<evidence type="ECO:0000313" key="2">
    <source>
        <dbReference type="EMBL" id="TBW20711.1"/>
    </source>
</evidence>
<dbReference type="InterPro" id="IPR024234">
    <property type="entry name" value="DUF3801"/>
</dbReference>
<accession>A0A4Q9V014</accession>
<reference evidence="2 3" key="1">
    <citation type="submission" date="2019-02" db="EMBL/GenBank/DDBJ databases">
        <title>Arcanobacterium bovis sp. nov., isolated from the milk of a cow with mastitis.</title>
        <authorList>
            <person name="Sammra O."/>
            <person name="Foster G."/>
            <person name="Hassan A."/>
            <person name="Alssahen M."/>
            <person name="Laemmler C."/>
            <person name="Borowiak M."/>
            <person name="Malorny B."/>
            <person name="Abdulmawjood A."/>
        </authorList>
    </citation>
    <scope>NUCLEOTIDE SEQUENCE [LARGE SCALE GENOMIC DNA]</scope>
    <source>
        <strain evidence="2 3">C605018/01/1</strain>
    </source>
</reference>
<protein>
    <submittedName>
        <fullName evidence="2">PcfB family protein</fullName>
    </submittedName>
</protein>
<keyword evidence="3" id="KW-1185">Reference proteome</keyword>
<dbReference type="RefSeq" id="WP_131282504.1">
    <property type="nucleotide sequence ID" value="NZ_JBHSLR010000004.1"/>
</dbReference>